<evidence type="ECO:0000256" key="2">
    <source>
        <dbReference type="ARBA" id="ARBA00022481"/>
    </source>
</evidence>
<dbReference type="PANTHER" id="PTHR43116:SF3">
    <property type="entry name" value="CLASS I PEPTIDE CHAIN RELEASE FACTOR"/>
    <property type="match status" value="1"/>
</dbReference>
<keyword evidence="3 4" id="KW-0648">Protein biosynthesis</keyword>
<comment type="caution">
    <text evidence="7">The sequence shown here is derived from an EMBL/GenBank/DDBJ whole genome shotgun (WGS) entry which is preliminary data.</text>
</comment>
<reference evidence="7 8" key="1">
    <citation type="submission" date="2018-06" db="EMBL/GenBank/DDBJ databases">
        <title>Genomic Encyclopedia of Type Strains, Phase IV (KMG-IV): sequencing the most valuable type-strain genomes for metagenomic binning, comparative biology and taxonomic classification.</title>
        <authorList>
            <person name="Goeker M."/>
        </authorList>
    </citation>
    <scope>NUCLEOTIDE SEQUENCE [LARGE SCALE GENOMIC DNA]</scope>
    <source>
        <strain evidence="7 8">DSM 24875</strain>
    </source>
</reference>
<protein>
    <recommendedName>
        <fullName evidence="4 5">Peptide chain release factor 2</fullName>
        <shortName evidence="4">RF-2</shortName>
    </recommendedName>
</protein>
<keyword evidence="2 4" id="KW-0488">Methylation</keyword>
<dbReference type="GO" id="GO:0005737">
    <property type="term" value="C:cytoplasm"/>
    <property type="evidence" value="ECO:0007669"/>
    <property type="project" value="UniProtKB-SubCell"/>
</dbReference>
<dbReference type="Gene3D" id="3.30.70.1660">
    <property type="match status" value="1"/>
</dbReference>
<dbReference type="InterPro" id="IPR000352">
    <property type="entry name" value="Pep_chain_release_fac_I"/>
</dbReference>
<dbReference type="PROSITE" id="PS00745">
    <property type="entry name" value="RF_PROK_I"/>
    <property type="match status" value="1"/>
</dbReference>
<evidence type="ECO:0000313" key="8">
    <source>
        <dbReference type="Proteomes" id="UP000253529"/>
    </source>
</evidence>
<dbReference type="SUPFAM" id="SSF75620">
    <property type="entry name" value="Release factor"/>
    <property type="match status" value="1"/>
</dbReference>
<dbReference type="EMBL" id="QNRK01000047">
    <property type="protein sequence ID" value="RBP03059.1"/>
    <property type="molecule type" value="Genomic_DNA"/>
</dbReference>
<accession>A0A366ENJ1</accession>
<comment type="PTM">
    <text evidence="4">Methylated by PrmC. Methylation increases the termination efficiency of RF2.</text>
</comment>
<comment type="function">
    <text evidence="4">Peptide chain release factor 2 directs the termination of translation in response to the peptide chain termination codons UGA and UAA.</text>
</comment>
<keyword evidence="4" id="KW-0963">Cytoplasm</keyword>
<evidence type="ECO:0000256" key="4">
    <source>
        <dbReference type="HAMAP-Rule" id="MF_00094"/>
    </source>
</evidence>
<comment type="similarity">
    <text evidence="1 4">Belongs to the prokaryotic/mitochondrial release factor family.</text>
</comment>
<dbReference type="HAMAP" id="MF_00094">
    <property type="entry name" value="Rel_fac_2"/>
    <property type="match status" value="1"/>
</dbReference>
<dbReference type="Gene3D" id="3.30.160.20">
    <property type="match status" value="1"/>
</dbReference>
<evidence type="ECO:0000259" key="6">
    <source>
        <dbReference type="PROSITE" id="PS00745"/>
    </source>
</evidence>
<dbReference type="PANTHER" id="PTHR43116">
    <property type="entry name" value="PEPTIDE CHAIN RELEASE FACTOR 2"/>
    <property type="match status" value="1"/>
</dbReference>
<dbReference type="GO" id="GO:0016149">
    <property type="term" value="F:translation release factor activity, codon specific"/>
    <property type="evidence" value="ECO:0007669"/>
    <property type="project" value="UniProtKB-UniRule"/>
</dbReference>
<comment type="subcellular location">
    <subcellularLocation>
        <location evidence="4">Cytoplasm</location>
    </subcellularLocation>
</comment>
<keyword evidence="8" id="KW-1185">Reference proteome</keyword>
<dbReference type="InterPro" id="IPR004374">
    <property type="entry name" value="PrfB"/>
</dbReference>
<dbReference type="Pfam" id="PF03462">
    <property type="entry name" value="PCRF"/>
    <property type="match status" value="1"/>
</dbReference>
<evidence type="ECO:0000256" key="3">
    <source>
        <dbReference type="ARBA" id="ARBA00022917"/>
    </source>
</evidence>
<evidence type="ECO:0000313" key="7">
    <source>
        <dbReference type="EMBL" id="RBP03059.1"/>
    </source>
</evidence>
<feature type="domain" description="Prokaryotic-type class I peptide chain release factors" evidence="6">
    <location>
        <begin position="184"/>
        <end position="200"/>
    </location>
</feature>
<gene>
    <name evidence="4" type="primary">prfB</name>
    <name evidence="7" type="ORF">DFR50_14732</name>
</gene>
<dbReference type="NCBIfam" id="TIGR00020">
    <property type="entry name" value="prfB"/>
    <property type="match status" value="1"/>
</dbReference>
<evidence type="ECO:0000256" key="5">
    <source>
        <dbReference type="NCBIfam" id="TIGR00020"/>
    </source>
</evidence>
<organism evidence="7 8">
    <name type="scientific">Roseiarcus fermentans</name>
    <dbReference type="NCBI Taxonomy" id="1473586"/>
    <lineage>
        <taxon>Bacteria</taxon>
        <taxon>Pseudomonadati</taxon>
        <taxon>Pseudomonadota</taxon>
        <taxon>Alphaproteobacteria</taxon>
        <taxon>Hyphomicrobiales</taxon>
        <taxon>Roseiarcaceae</taxon>
        <taxon>Roseiarcus</taxon>
    </lineage>
</organism>
<feature type="modified residue" description="N5-methylglutamine" evidence="4">
    <location>
        <position position="191"/>
    </location>
</feature>
<dbReference type="FunFam" id="3.30.160.20:FF:000010">
    <property type="entry name" value="Peptide chain release factor 2"/>
    <property type="match status" value="1"/>
</dbReference>
<sequence length="316" mass="34800">MLEDRLGSLAKIERDLDDATTLVELGEAEGDQATEAEGVAALKALKADGERRQLEALLSGEADGNDSYVEVHSGAGGTESADWARMLLRMYVRWAERRKFDVEVVEETAGDEAGIKSATIVVKGLNAHGWLKTESGVHRLVRISPYDSNARRHTSFASVWVYPVVDDRIQIDINEGDCRIDTYRASGAGGQHVNKTESAVRITHIPSGIVVACQSERSQHKNRATAWNMLRARLYERELEAREAKVNADSASKTDIGWGHQIRSYVLQPYQMVKDLRTGHVSGTPAEVLDGDLDPFMEASLAQRLSGRTVVVDDVD</sequence>
<name>A0A366ENJ1_9HYPH</name>
<dbReference type="InterPro" id="IPR005139">
    <property type="entry name" value="PCRF"/>
</dbReference>
<dbReference type="AlphaFoldDB" id="A0A366ENJ1"/>
<proteinExistence type="inferred from homology"/>
<dbReference type="Proteomes" id="UP000253529">
    <property type="component" value="Unassembled WGS sequence"/>
</dbReference>
<dbReference type="SMART" id="SM00937">
    <property type="entry name" value="PCRF"/>
    <property type="match status" value="1"/>
</dbReference>
<dbReference type="InterPro" id="IPR045853">
    <property type="entry name" value="Pep_chain_release_fac_I_sf"/>
</dbReference>
<dbReference type="Pfam" id="PF00472">
    <property type="entry name" value="RF-1"/>
    <property type="match status" value="1"/>
</dbReference>
<evidence type="ECO:0000256" key="1">
    <source>
        <dbReference type="ARBA" id="ARBA00010835"/>
    </source>
</evidence>